<evidence type="ECO:0000256" key="1">
    <source>
        <dbReference type="SAM" id="MobiDB-lite"/>
    </source>
</evidence>
<dbReference type="Proteomes" id="UP001221898">
    <property type="component" value="Unassembled WGS sequence"/>
</dbReference>
<keyword evidence="3" id="KW-1185">Reference proteome</keyword>
<proteinExistence type="predicted"/>
<comment type="caution">
    <text evidence="2">The sequence shown here is derived from an EMBL/GenBank/DDBJ whole genome shotgun (WGS) entry which is preliminary data.</text>
</comment>
<protein>
    <submittedName>
        <fullName evidence="2">Uncharacterized protein</fullName>
    </submittedName>
</protein>
<reference evidence="2" key="1">
    <citation type="journal article" date="2023" name="Science">
        <title>Genome structures resolve the early diversification of teleost fishes.</title>
        <authorList>
            <person name="Parey E."/>
            <person name="Louis A."/>
            <person name="Montfort J."/>
            <person name="Bouchez O."/>
            <person name="Roques C."/>
            <person name="Iampietro C."/>
            <person name="Lluch J."/>
            <person name="Castinel A."/>
            <person name="Donnadieu C."/>
            <person name="Desvignes T."/>
            <person name="Floi Bucao C."/>
            <person name="Jouanno E."/>
            <person name="Wen M."/>
            <person name="Mejri S."/>
            <person name="Dirks R."/>
            <person name="Jansen H."/>
            <person name="Henkel C."/>
            <person name="Chen W.J."/>
            <person name="Zahm M."/>
            <person name="Cabau C."/>
            <person name="Klopp C."/>
            <person name="Thompson A.W."/>
            <person name="Robinson-Rechavi M."/>
            <person name="Braasch I."/>
            <person name="Lecointre G."/>
            <person name="Bobe J."/>
            <person name="Postlethwait J.H."/>
            <person name="Berthelot C."/>
            <person name="Roest Crollius H."/>
            <person name="Guiguen Y."/>
        </authorList>
    </citation>
    <scope>NUCLEOTIDE SEQUENCE</scope>
    <source>
        <strain evidence="2">NC1722</strain>
    </source>
</reference>
<accession>A0AAD7WA10</accession>
<feature type="region of interest" description="Disordered" evidence="1">
    <location>
        <begin position="1"/>
        <end position="26"/>
    </location>
</feature>
<feature type="region of interest" description="Disordered" evidence="1">
    <location>
        <begin position="51"/>
        <end position="75"/>
    </location>
</feature>
<feature type="compositionally biased region" description="Basic and acidic residues" evidence="1">
    <location>
        <begin position="62"/>
        <end position="75"/>
    </location>
</feature>
<evidence type="ECO:0000313" key="2">
    <source>
        <dbReference type="EMBL" id="KAJ8388364.1"/>
    </source>
</evidence>
<dbReference type="AlphaFoldDB" id="A0AAD7WA10"/>
<name>A0AAD7WA10_9TELE</name>
<feature type="compositionally biased region" description="Basic and acidic residues" evidence="1">
    <location>
        <begin position="17"/>
        <end position="26"/>
    </location>
</feature>
<organism evidence="2 3">
    <name type="scientific">Aldrovandia affinis</name>
    <dbReference type="NCBI Taxonomy" id="143900"/>
    <lineage>
        <taxon>Eukaryota</taxon>
        <taxon>Metazoa</taxon>
        <taxon>Chordata</taxon>
        <taxon>Craniata</taxon>
        <taxon>Vertebrata</taxon>
        <taxon>Euteleostomi</taxon>
        <taxon>Actinopterygii</taxon>
        <taxon>Neopterygii</taxon>
        <taxon>Teleostei</taxon>
        <taxon>Notacanthiformes</taxon>
        <taxon>Halosauridae</taxon>
        <taxon>Aldrovandia</taxon>
    </lineage>
</organism>
<evidence type="ECO:0000313" key="3">
    <source>
        <dbReference type="Proteomes" id="UP001221898"/>
    </source>
</evidence>
<dbReference type="EMBL" id="JAINUG010000195">
    <property type="protein sequence ID" value="KAJ8388364.1"/>
    <property type="molecule type" value="Genomic_DNA"/>
</dbReference>
<gene>
    <name evidence="2" type="ORF">AAFF_G00133900</name>
</gene>
<sequence>MQVATAPKRVARAAVESSERTHGSERNKLKFIQSAPFVDLNNPRSYPGLYTEKGELSFGRKGQPEKDEVLTRPTH</sequence>